<feature type="transmembrane region" description="Helical" evidence="8">
    <location>
        <begin position="458"/>
        <end position="479"/>
    </location>
</feature>
<accession>A0A1E4SIT5</accession>
<dbReference type="GO" id="GO:0015149">
    <property type="term" value="F:hexose transmembrane transporter activity"/>
    <property type="evidence" value="ECO:0007669"/>
    <property type="project" value="TreeGrafter"/>
</dbReference>
<evidence type="ECO:0000313" key="10">
    <source>
        <dbReference type="EMBL" id="ODV79419.1"/>
    </source>
</evidence>
<sequence>MTSTILGFQPREGLTTNLITAVALICLGSLQFGYHMAELNAPESIISCRESKPGHISYDDSWFGRHGFEKCIPLTTEQLGLVTSIFSIGGLIGSFYVGSIADRIGRKKTSLLHNALYFIGSGINGLNNGHYTFLLGRFIAGLGAGSAIVLTSLMINEISPPQLKGLLGSMNQVSINVGILVTQLLSLIWTNDNSWRLLLLTASAIGFVNFVLIFLFVEESPFWLANNGYRTKAIEVLYHLRGGDYNSAKNEVLSWTKHGQLADSGPGLSDHGSLLEDESEDEPRPQQAATSVNLETYLKSSEYNKSKLVATGILVFQQFDGINSIIFYGVSVLVSIFPNSAIIINCLISTVNLVVTFASATLVDRLGRKPLLLTSVTFLGILTALMGFGIILTSSILSIVGTFTYITFFAIGLGPIPFLLVGEVTQPKAKALAQSWGTTMNWLATFIVGYSFPILKNSWIGGGVYFIFTFMCALSYWFISSQIPETKGRDTYEEVWGLPRIE</sequence>
<dbReference type="SUPFAM" id="SSF103473">
    <property type="entry name" value="MFS general substrate transporter"/>
    <property type="match status" value="1"/>
</dbReference>
<keyword evidence="3" id="KW-0813">Transport</keyword>
<feature type="transmembrane region" description="Helical" evidence="8">
    <location>
        <begin position="167"/>
        <end position="189"/>
    </location>
</feature>
<dbReference type="InterPro" id="IPR005828">
    <property type="entry name" value="MFS_sugar_transport-like"/>
</dbReference>
<feature type="transmembrane region" description="Helical" evidence="8">
    <location>
        <begin position="79"/>
        <end position="98"/>
    </location>
</feature>
<dbReference type="OrthoDB" id="4540492at2759"/>
<feature type="transmembrane region" description="Helical" evidence="8">
    <location>
        <begin position="342"/>
        <end position="363"/>
    </location>
</feature>
<dbReference type="PRINTS" id="PR00171">
    <property type="entry name" value="SUGRTRNSPORT"/>
</dbReference>
<dbReference type="PANTHER" id="PTHR23503">
    <property type="entry name" value="SOLUTE CARRIER FAMILY 2"/>
    <property type="match status" value="1"/>
</dbReference>
<dbReference type="InterPro" id="IPR003663">
    <property type="entry name" value="Sugar/inositol_transpt"/>
</dbReference>
<evidence type="ECO:0000256" key="4">
    <source>
        <dbReference type="ARBA" id="ARBA00022692"/>
    </source>
</evidence>
<dbReference type="InterPro" id="IPR036259">
    <property type="entry name" value="MFS_trans_sf"/>
</dbReference>
<feature type="transmembrane region" description="Helical" evidence="8">
    <location>
        <begin position="133"/>
        <end position="155"/>
    </location>
</feature>
<evidence type="ECO:0000256" key="1">
    <source>
        <dbReference type="ARBA" id="ARBA00004141"/>
    </source>
</evidence>
<protein>
    <submittedName>
        <fullName evidence="10">General substrate transporter</fullName>
    </submittedName>
</protein>
<keyword evidence="5 8" id="KW-1133">Transmembrane helix</keyword>
<feature type="transmembrane region" description="Helical" evidence="8">
    <location>
        <begin position="398"/>
        <end position="421"/>
    </location>
</feature>
<dbReference type="Gene3D" id="1.20.1250.20">
    <property type="entry name" value="MFS general substrate transporter like domains"/>
    <property type="match status" value="1"/>
</dbReference>
<evidence type="ECO:0000256" key="3">
    <source>
        <dbReference type="ARBA" id="ARBA00022448"/>
    </source>
</evidence>
<evidence type="ECO:0000256" key="5">
    <source>
        <dbReference type="ARBA" id="ARBA00022989"/>
    </source>
</evidence>
<evidence type="ECO:0000256" key="6">
    <source>
        <dbReference type="ARBA" id="ARBA00023136"/>
    </source>
</evidence>
<feature type="domain" description="Major facilitator superfamily (MFS) profile" evidence="9">
    <location>
        <begin position="21"/>
        <end position="487"/>
    </location>
</feature>
<keyword evidence="11" id="KW-1185">Reference proteome</keyword>
<reference evidence="11" key="1">
    <citation type="submission" date="2016-05" db="EMBL/GenBank/DDBJ databases">
        <title>Comparative genomics of biotechnologically important yeasts.</title>
        <authorList>
            <consortium name="DOE Joint Genome Institute"/>
            <person name="Riley R."/>
            <person name="Haridas S."/>
            <person name="Wolfe K.H."/>
            <person name="Lopes M.R."/>
            <person name="Hittinger C.T."/>
            <person name="Goker M."/>
            <person name="Salamov A."/>
            <person name="Wisecaver J."/>
            <person name="Long T.M."/>
            <person name="Aerts A.L."/>
            <person name="Barry K."/>
            <person name="Choi C."/>
            <person name="Clum A."/>
            <person name="Coughlan A.Y."/>
            <person name="Deshpande S."/>
            <person name="Douglass A.P."/>
            <person name="Hanson S.J."/>
            <person name="Klenk H.-P."/>
            <person name="Labutti K."/>
            <person name="Lapidus A."/>
            <person name="Lindquist E."/>
            <person name="Lipzen A."/>
            <person name="Meier-Kolthoff J.P."/>
            <person name="Ohm R.A."/>
            <person name="Otillar R.P."/>
            <person name="Pangilinan J."/>
            <person name="Peng Y."/>
            <person name="Rokas A."/>
            <person name="Rosa C.A."/>
            <person name="Scheuner C."/>
            <person name="Sibirny A.A."/>
            <person name="Slot J.C."/>
            <person name="Stielow J.B."/>
            <person name="Sun H."/>
            <person name="Kurtzman C.P."/>
            <person name="Blackwell M."/>
            <person name="Grigoriev I.V."/>
            <person name="Jeffries T.W."/>
        </authorList>
    </citation>
    <scope>NUCLEOTIDE SEQUENCE [LARGE SCALE GENOMIC DNA]</scope>
    <source>
        <strain evidence="11">NRRL Y-17324</strain>
    </source>
</reference>
<dbReference type="EMBL" id="KV453912">
    <property type="protein sequence ID" value="ODV79419.1"/>
    <property type="molecule type" value="Genomic_DNA"/>
</dbReference>
<gene>
    <name evidence="10" type="ORF">CANTADRAFT_51623</name>
</gene>
<feature type="region of interest" description="Disordered" evidence="7">
    <location>
        <begin position="261"/>
        <end position="289"/>
    </location>
</feature>
<feature type="transmembrane region" description="Helical" evidence="8">
    <location>
        <begin position="370"/>
        <end position="392"/>
    </location>
</feature>
<dbReference type="GO" id="GO:0016020">
    <property type="term" value="C:membrane"/>
    <property type="evidence" value="ECO:0007669"/>
    <property type="project" value="UniProtKB-SubCell"/>
</dbReference>
<evidence type="ECO:0000256" key="8">
    <source>
        <dbReference type="SAM" id="Phobius"/>
    </source>
</evidence>
<feature type="transmembrane region" description="Helical" evidence="8">
    <location>
        <begin position="433"/>
        <end position="452"/>
    </location>
</feature>
<dbReference type="Pfam" id="PF00083">
    <property type="entry name" value="Sugar_tr"/>
    <property type="match status" value="1"/>
</dbReference>
<feature type="transmembrane region" description="Helical" evidence="8">
    <location>
        <begin position="12"/>
        <end position="34"/>
    </location>
</feature>
<dbReference type="AlphaFoldDB" id="A0A1E4SIT5"/>
<proteinExistence type="inferred from homology"/>
<dbReference type="Proteomes" id="UP000094285">
    <property type="component" value="Unassembled WGS sequence"/>
</dbReference>
<name>A0A1E4SIT5_9ASCO</name>
<dbReference type="InterPro" id="IPR005829">
    <property type="entry name" value="Sugar_transporter_CS"/>
</dbReference>
<feature type="transmembrane region" description="Helical" evidence="8">
    <location>
        <begin position="195"/>
        <end position="217"/>
    </location>
</feature>
<evidence type="ECO:0000256" key="2">
    <source>
        <dbReference type="ARBA" id="ARBA00010992"/>
    </source>
</evidence>
<organism evidence="10 11">
    <name type="scientific">Suhomyces tanzawaensis NRRL Y-17324</name>
    <dbReference type="NCBI Taxonomy" id="984487"/>
    <lineage>
        <taxon>Eukaryota</taxon>
        <taxon>Fungi</taxon>
        <taxon>Dikarya</taxon>
        <taxon>Ascomycota</taxon>
        <taxon>Saccharomycotina</taxon>
        <taxon>Pichiomycetes</taxon>
        <taxon>Debaryomycetaceae</taxon>
        <taxon>Suhomyces</taxon>
    </lineage>
</organism>
<dbReference type="InterPro" id="IPR020846">
    <property type="entry name" value="MFS_dom"/>
</dbReference>
<dbReference type="PROSITE" id="PS00216">
    <property type="entry name" value="SUGAR_TRANSPORT_1"/>
    <property type="match status" value="1"/>
</dbReference>
<dbReference type="STRING" id="984487.A0A1E4SIT5"/>
<comment type="similarity">
    <text evidence="2">Belongs to the major facilitator superfamily. Sugar transporter (TC 2.A.1.1) family.</text>
</comment>
<dbReference type="PANTHER" id="PTHR23503:SF8">
    <property type="entry name" value="FACILITATED GLUCOSE TRANSPORTER PROTEIN 1"/>
    <property type="match status" value="1"/>
</dbReference>
<dbReference type="InterPro" id="IPR045263">
    <property type="entry name" value="GLUT"/>
</dbReference>
<evidence type="ECO:0000259" key="9">
    <source>
        <dbReference type="PROSITE" id="PS50850"/>
    </source>
</evidence>
<dbReference type="PROSITE" id="PS50850">
    <property type="entry name" value="MFS"/>
    <property type="match status" value="1"/>
</dbReference>
<keyword evidence="6 8" id="KW-0472">Membrane</keyword>
<evidence type="ECO:0000313" key="11">
    <source>
        <dbReference type="Proteomes" id="UP000094285"/>
    </source>
</evidence>
<comment type="subcellular location">
    <subcellularLocation>
        <location evidence="1">Membrane</location>
        <topology evidence="1">Multi-pass membrane protein</topology>
    </subcellularLocation>
</comment>
<dbReference type="RefSeq" id="XP_020064541.1">
    <property type="nucleotide sequence ID" value="XM_020209968.1"/>
</dbReference>
<keyword evidence="4 8" id="KW-0812">Transmembrane</keyword>
<evidence type="ECO:0000256" key="7">
    <source>
        <dbReference type="SAM" id="MobiDB-lite"/>
    </source>
</evidence>
<dbReference type="GeneID" id="30984104"/>